<dbReference type="EMBL" id="JAFLCK010000057">
    <property type="protein sequence ID" value="MBN8662838.1"/>
    <property type="molecule type" value="Genomic_DNA"/>
</dbReference>
<keyword evidence="5 8" id="KW-0378">Hydrolase</keyword>
<sequence length="450" mass="49956">MSSAKTTYLYRGHIVSPVSKKGAALQSLEYDFIDLRDGILAVEEGKIVAVLEASTLEAQALLDKVGGTAVLVDCSERLIMPGLVDMHLHLPQVTQTAKSGQHLLSWLNQYIFPAEARFAEDEHARKIARWFFKELAVNGTTLAVVFTTIHENACRIAFEEAEAAGARVIMGKVMMDFHSPEALTEKTEKSLEQSLALAKRWHGAAGGLLQYAFTPRFGVTSTKELLKGCGELWNSLPGTYLHTHLSEAREEIQTVSSMFPESRSYLDMYSRFGLTGKRSVFAHSIHLDDWDFAHVKESGSALAHCPSSNFFLKSGVFHYKRARECGCLFGLGSDVAAGPHMSLFEVMKDANFIQPDYWIEPRELFYRATLGGARALYMGEQVGSLEVGKEADFIVVDPRAKSGIVDNIMSHPTDEILSCLVFLGDDRLIDQTYVRGRLLFDKSRACVKSK</sequence>
<name>A0A8J7PLP6_9BACT</name>
<dbReference type="GO" id="GO:0008270">
    <property type="term" value="F:zinc ion binding"/>
    <property type="evidence" value="ECO:0007669"/>
    <property type="project" value="UniProtKB-UniRule"/>
</dbReference>
<comment type="catalytic activity">
    <reaction evidence="8">
        <text>guanine + H2O + H(+) = xanthine + NH4(+)</text>
        <dbReference type="Rhea" id="RHEA:14665"/>
        <dbReference type="ChEBI" id="CHEBI:15377"/>
        <dbReference type="ChEBI" id="CHEBI:15378"/>
        <dbReference type="ChEBI" id="CHEBI:16235"/>
        <dbReference type="ChEBI" id="CHEBI:17712"/>
        <dbReference type="ChEBI" id="CHEBI:28938"/>
        <dbReference type="EC" id="3.5.4.3"/>
    </reaction>
</comment>
<evidence type="ECO:0000313" key="11">
    <source>
        <dbReference type="Proteomes" id="UP000664277"/>
    </source>
</evidence>
<dbReference type="InterPro" id="IPR006680">
    <property type="entry name" value="Amidohydro-rel"/>
</dbReference>
<accession>A0A8J7PLP6</accession>
<evidence type="ECO:0000256" key="5">
    <source>
        <dbReference type="ARBA" id="ARBA00022801"/>
    </source>
</evidence>
<evidence type="ECO:0000256" key="2">
    <source>
        <dbReference type="ARBA" id="ARBA00006745"/>
    </source>
</evidence>
<organism evidence="10 11">
    <name type="scientific">Candidatus Obscuribacter phosphatis</name>
    <dbReference type="NCBI Taxonomy" id="1906157"/>
    <lineage>
        <taxon>Bacteria</taxon>
        <taxon>Bacillati</taxon>
        <taxon>Candidatus Melainabacteria</taxon>
        <taxon>Candidatus Obscuribacterales</taxon>
        <taxon>Candidatus Obscuribacteraceae</taxon>
        <taxon>Candidatus Obscuribacter</taxon>
    </lineage>
</organism>
<comment type="caution">
    <text evidence="10">The sequence shown here is derived from an EMBL/GenBank/DDBJ whole genome shotgun (WGS) entry which is preliminary data.</text>
</comment>
<comment type="pathway">
    <text evidence="1 8">Purine metabolism; guanine degradation; xanthine from guanine: step 1/1.</text>
</comment>
<evidence type="ECO:0000259" key="9">
    <source>
        <dbReference type="Pfam" id="PF01979"/>
    </source>
</evidence>
<evidence type="ECO:0000256" key="6">
    <source>
        <dbReference type="ARBA" id="ARBA00022833"/>
    </source>
</evidence>
<feature type="domain" description="Amidohydrolase-related" evidence="9">
    <location>
        <begin position="79"/>
        <end position="438"/>
    </location>
</feature>
<dbReference type="GO" id="GO:0005829">
    <property type="term" value="C:cytosol"/>
    <property type="evidence" value="ECO:0007669"/>
    <property type="project" value="TreeGrafter"/>
</dbReference>
<dbReference type="AlphaFoldDB" id="A0A8J7PLP6"/>
<evidence type="ECO:0000256" key="7">
    <source>
        <dbReference type="NCBIfam" id="TIGR02967"/>
    </source>
</evidence>
<comment type="cofactor">
    <cofactor evidence="8">
        <name>Zn(2+)</name>
        <dbReference type="ChEBI" id="CHEBI:29105"/>
    </cofactor>
    <text evidence="8">Binds 1 zinc ion per subunit.</text>
</comment>
<evidence type="ECO:0000256" key="3">
    <source>
        <dbReference type="ARBA" id="ARBA00012781"/>
    </source>
</evidence>
<keyword evidence="6 8" id="KW-0862">Zinc</keyword>
<gene>
    <name evidence="10" type="primary">guaD</name>
    <name evidence="10" type="ORF">J0M35_20895</name>
</gene>
<dbReference type="InterPro" id="IPR011059">
    <property type="entry name" value="Metal-dep_hydrolase_composite"/>
</dbReference>
<dbReference type="UniPathway" id="UPA00603">
    <property type="reaction ID" value="UER00660"/>
</dbReference>
<dbReference type="NCBIfam" id="NF006679">
    <property type="entry name" value="PRK09228.1"/>
    <property type="match status" value="1"/>
</dbReference>
<dbReference type="GO" id="GO:0008892">
    <property type="term" value="F:guanine deaminase activity"/>
    <property type="evidence" value="ECO:0007669"/>
    <property type="project" value="UniProtKB-UniRule"/>
</dbReference>
<comment type="function">
    <text evidence="8">Catalyzes the hydrolytic deamination of guanine, producing xanthine and ammonia.</text>
</comment>
<dbReference type="SUPFAM" id="SSF51556">
    <property type="entry name" value="Metallo-dependent hydrolases"/>
    <property type="match status" value="1"/>
</dbReference>
<protein>
    <recommendedName>
        <fullName evidence="3 7">Guanine deaminase</fullName>
        <shortName evidence="8">Guanase</shortName>
        <ecNumber evidence="3 7">3.5.4.3</ecNumber>
    </recommendedName>
    <alternativeName>
        <fullName evidence="8">Guanine aminohydrolase</fullName>
    </alternativeName>
</protein>
<keyword evidence="4 8" id="KW-0479">Metal-binding</keyword>
<evidence type="ECO:0000256" key="1">
    <source>
        <dbReference type="ARBA" id="ARBA00004984"/>
    </source>
</evidence>
<comment type="similarity">
    <text evidence="2 8">Belongs to the metallo-dependent hydrolases superfamily. ATZ/TRZ family.</text>
</comment>
<reference evidence="10" key="1">
    <citation type="submission" date="2021-02" db="EMBL/GenBank/DDBJ databases">
        <title>Genome-Resolved Metagenomics of a Microbial Community Performing Photosynthetic Biological Nutrient Removal.</title>
        <authorList>
            <person name="Mcdaniel E.A."/>
        </authorList>
    </citation>
    <scope>NUCLEOTIDE SEQUENCE</scope>
    <source>
        <strain evidence="10">UWPOB_OBS1</strain>
    </source>
</reference>
<dbReference type="PANTHER" id="PTHR11271">
    <property type="entry name" value="GUANINE DEAMINASE"/>
    <property type="match status" value="1"/>
</dbReference>
<dbReference type="InterPro" id="IPR014311">
    <property type="entry name" value="Guanine_deaminase"/>
</dbReference>
<dbReference type="NCBIfam" id="TIGR02967">
    <property type="entry name" value="guan_deamin"/>
    <property type="match status" value="1"/>
</dbReference>
<dbReference type="SUPFAM" id="SSF51338">
    <property type="entry name" value="Composite domain of metallo-dependent hydrolases"/>
    <property type="match status" value="2"/>
</dbReference>
<evidence type="ECO:0000256" key="8">
    <source>
        <dbReference type="RuleBase" id="RU366009"/>
    </source>
</evidence>
<dbReference type="Gene3D" id="3.20.20.140">
    <property type="entry name" value="Metal-dependent hydrolases"/>
    <property type="match status" value="1"/>
</dbReference>
<dbReference type="Proteomes" id="UP000664277">
    <property type="component" value="Unassembled WGS sequence"/>
</dbReference>
<dbReference type="InterPro" id="IPR032466">
    <property type="entry name" value="Metal_Hydrolase"/>
</dbReference>
<dbReference type="Pfam" id="PF01979">
    <property type="entry name" value="Amidohydro_1"/>
    <property type="match status" value="1"/>
</dbReference>
<dbReference type="EC" id="3.5.4.3" evidence="3 7"/>
<evidence type="ECO:0000313" key="10">
    <source>
        <dbReference type="EMBL" id="MBN8662838.1"/>
    </source>
</evidence>
<evidence type="ECO:0000256" key="4">
    <source>
        <dbReference type="ARBA" id="ARBA00022723"/>
    </source>
</evidence>
<dbReference type="PANTHER" id="PTHR11271:SF6">
    <property type="entry name" value="GUANINE DEAMINASE"/>
    <property type="match status" value="1"/>
</dbReference>
<proteinExistence type="inferred from homology"/>
<dbReference type="Gene3D" id="2.30.40.10">
    <property type="entry name" value="Urease, subunit C, domain 1"/>
    <property type="match status" value="1"/>
</dbReference>
<dbReference type="GO" id="GO:0006147">
    <property type="term" value="P:guanine catabolic process"/>
    <property type="evidence" value="ECO:0007669"/>
    <property type="project" value="UniProtKB-UniRule"/>
</dbReference>
<dbReference type="InterPro" id="IPR051607">
    <property type="entry name" value="Metallo-dep_hydrolases"/>
</dbReference>